<reference evidence="9" key="1">
    <citation type="journal article" date="2021" name="Evol. Appl.">
        <title>The genome of the Pyrenean desman and the effects of bottlenecks and inbreeding on the genomic landscape of an endangered species.</title>
        <authorList>
            <person name="Escoda L."/>
            <person name="Castresana J."/>
        </authorList>
    </citation>
    <scope>NUCLEOTIDE SEQUENCE</scope>
    <source>
        <strain evidence="9">IBE-C5619</strain>
    </source>
</reference>
<feature type="region of interest" description="Disordered" evidence="5">
    <location>
        <begin position="461"/>
        <end position="530"/>
    </location>
</feature>
<dbReference type="Proteomes" id="UP000700334">
    <property type="component" value="Unassembled WGS sequence"/>
</dbReference>
<evidence type="ECO:0000256" key="1">
    <source>
        <dbReference type="ARBA" id="ARBA00022443"/>
    </source>
</evidence>
<evidence type="ECO:0000256" key="2">
    <source>
        <dbReference type="ARBA" id="ARBA00022553"/>
    </source>
</evidence>
<gene>
    <name evidence="9" type="ORF">J0S82_016195</name>
</gene>
<dbReference type="FunFam" id="2.30.29.30:FF:000127">
    <property type="entry name" value="Neuronal guanine nucleotide exchange factor"/>
    <property type="match status" value="1"/>
</dbReference>
<dbReference type="PANTHER" id="PTHR12845:SF3">
    <property type="entry name" value="RHO GUANINE NUCLEOTIDE EXCHANGE FACTOR 16"/>
    <property type="match status" value="1"/>
</dbReference>
<evidence type="ECO:0000256" key="5">
    <source>
        <dbReference type="SAM" id="MobiDB-lite"/>
    </source>
</evidence>
<proteinExistence type="predicted"/>
<accession>A0A8J5ZFM4</accession>
<dbReference type="PROSITE" id="PS50010">
    <property type="entry name" value="DH_2"/>
    <property type="match status" value="1"/>
</dbReference>
<dbReference type="CDD" id="cd01221">
    <property type="entry name" value="PH_ephexin"/>
    <property type="match status" value="1"/>
</dbReference>
<dbReference type="OrthoDB" id="27593at2759"/>
<feature type="compositionally biased region" description="Low complexity" evidence="5">
    <location>
        <begin position="333"/>
        <end position="346"/>
    </location>
</feature>
<dbReference type="InterPro" id="IPR036028">
    <property type="entry name" value="SH3-like_dom_sf"/>
</dbReference>
<evidence type="ECO:0000256" key="4">
    <source>
        <dbReference type="PROSITE-ProRule" id="PRU00192"/>
    </source>
</evidence>
<dbReference type="InterPro" id="IPR047270">
    <property type="entry name" value="PH_ephexin"/>
</dbReference>
<feature type="region of interest" description="Disordered" evidence="5">
    <location>
        <begin position="115"/>
        <end position="201"/>
    </location>
</feature>
<dbReference type="Gene3D" id="2.30.30.40">
    <property type="entry name" value="SH3 Domains"/>
    <property type="match status" value="1"/>
</dbReference>
<dbReference type="FunFam" id="1.20.900.10:FF:000007">
    <property type="entry name" value="rho guanine nucleotide exchange factor 19"/>
    <property type="match status" value="1"/>
</dbReference>
<dbReference type="InterPro" id="IPR001452">
    <property type="entry name" value="SH3_domain"/>
</dbReference>
<dbReference type="Pfam" id="PF00621">
    <property type="entry name" value="RhoGEF"/>
    <property type="match status" value="1"/>
</dbReference>
<dbReference type="InterPro" id="IPR047271">
    <property type="entry name" value="Ephexin-like"/>
</dbReference>
<feature type="region of interest" description="Disordered" evidence="5">
    <location>
        <begin position="216"/>
        <end position="237"/>
    </location>
</feature>
<feature type="domain" description="DH" evidence="8">
    <location>
        <begin position="565"/>
        <end position="742"/>
    </location>
</feature>
<feature type="domain" description="PH" evidence="7">
    <location>
        <begin position="830"/>
        <end position="949"/>
    </location>
</feature>
<feature type="region of interest" description="Disordered" evidence="5">
    <location>
        <begin position="53"/>
        <end position="84"/>
    </location>
</feature>
<protein>
    <submittedName>
        <fullName evidence="9">Rho guanine nucleotide exchange factor 16</fullName>
    </submittedName>
</protein>
<dbReference type="SUPFAM" id="SSF50044">
    <property type="entry name" value="SH3-domain"/>
    <property type="match status" value="1"/>
</dbReference>
<organism evidence="9 10">
    <name type="scientific">Galemys pyrenaicus</name>
    <name type="common">Iberian desman</name>
    <name type="synonym">Pyrenean desman</name>
    <dbReference type="NCBI Taxonomy" id="202257"/>
    <lineage>
        <taxon>Eukaryota</taxon>
        <taxon>Metazoa</taxon>
        <taxon>Chordata</taxon>
        <taxon>Craniata</taxon>
        <taxon>Vertebrata</taxon>
        <taxon>Euteleostomi</taxon>
        <taxon>Mammalia</taxon>
        <taxon>Eutheria</taxon>
        <taxon>Laurasiatheria</taxon>
        <taxon>Eulipotyphla</taxon>
        <taxon>Talpidae</taxon>
        <taxon>Galemys</taxon>
    </lineage>
</organism>
<dbReference type="AlphaFoldDB" id="A0A8J5ZFM4"/>
<sequence length="1036" mass="112764">MRPEWPPQDVRPLGTRLPCGASWSAERPRWGPVRLTWRPGRALASGARLLLASGSRGDRPGLREAGRWGPVGEAAAPLRPGRPGQGAALRLWEERKTPTELELWTALSAEPAGRAGLDRRAAGNVPRNAAATLPVRGRPAPGSPDQPTPEAADEGRCAGAADKGRCAGAAALRHPGPGGVPWTGARDQGHPGHGGQAGPSPRDLDGWWHRGACGLATSAAGPNRRLPPGDRGPDPRPQPCLVLLPGRAAVGRGALSAGAEGQSLCVLRRAGAAGTSAAPPRRTGRGMSQRHSDSSLETKLLESRFHSELGLDAEQCPASGFPMVRRAPRARDGASPPASLPASPEGEAPRPVVLSTQSAAALKMGTQQLIPRSLAVSSKAKAPARHQSFGAAVLSKEAARRGPRLASTPSFSLDDMDVDTGSGGALKRNLRNQSYRAAMKGLVPPGGEGSPARLTPKLQALAEEPSQPPARCPAKNKRTLARKRAHKGSFKDDPRFYQEVRERGLNTSHDSDDDLLDEPPSPDGTQKAEAPIVVRNFRPPQVTWSQLPEVLESGLLDTLPAEERKRQETIFEILTSEFSYQHSLGTLVAEFLQSPELRATMTHTEHHHLFSNILDVQGASQRFFEDLERRHKEQVCVEDIGDLLAEHAEHHFQPYVVYCSNEVYQQRTLQRLQNSNSAFREALRAIETRPACGGLPMISFLILPMQRVTRLPLLTDTLCVKSQSHPQRYSSACRAFKAISKVRRRPGGWRSCCPQPVLLTGKQAHGESSRSQRAGTVGTTGPACPCAWQLVKKCNEGAHQMQRTEQMYTLHTQLDFSKVKSLPLISASRWLLKRGELSLAEETGRFRKLAGRPACYLFLFNDFLVVTRKKSEDSFVVQDYAQADAVQVQKVEPSECAPPGGGQRGPSVPHAFRLTLLRNSEGRREGLLLSCDAASDRARWVMALSHGQRQGPANKEDLLQVEATKAYLAKQEDELALQQADVVLVLEQEDGWLYGERLRDGETGWFPGDVARSITSRLALEGNVRRRERLRLETDV</sequence>
<dbReference type="SMART" id="SM00326">
    <property type="entry name" value="SH3"/>
    <property type="match status" value="1"/>
</dbReference>
<dbReference type="EMBL" id="JAGFMF010012255">
    <property type="protein sequence ID" value="KAG8505451.1"/>
    <property type="molecule type" value="Genomic_DNA"/>
</dbReference>
<comment type="caution">
    <text evidence="9">The sequence shown here is derived from an EMBL/GenBank/DDBJ whole genome shotgun (WGS) entry which is preliminary data.</text>
</comment>
<evidence type="ECO:0000256" key="3">
    <source>
        <dbReference type="ARBA" id="ARBA00022658"/>
    </source>
</evidence>
<evidence type="ECO:0000259" key="8">
    <source>
        <dbReference type="PROSITE" id="PS50010"/>
    </source>
</evidence>
<feature type="region of interest" description="Disordered" evidence="5">
    <location>
        <begin position="272"/>
        <end position="295"/>
    </location>
</feature>
<dbReference type="CDD" id="cd00160">
    <property type="entry name" value="RhoGEF"/>
    <property type="match status" value="1"/>
</dbReference>
<keyword evidence="1 4" id="KW-0728">SH3 domain</keyword>
<keyword evidence="10" id="KW-1185">Reference proteome</keyword>
<name>A0A8J5ZFM4_GALPY</name>
<dbReference type="Gene3D" id="1.20.900.10">
    <property type="entry name" value="Dbl homology (DH) domain"/>
    <property type="match status" value="1"/>
</dbReference>
<evidence type="ECO:0000313" key="9">
    <source>
        <dbReference type="EMBL" id="KAG8505451.1"/>
    </source>
</evidence>
<dbReference type="SMART" id="SM00233">
    <property type="entry name" value="PH"/>
    <property type="match status" value="1"/>
</dbReference>
<evidence type="ECO:0000313" key="10">
    <source>
        <dbReference type="Proteomes" id="UP000700334"/>
    </source>
</evidence>
<dbReference type="InterPro" id="IPR011993">
    <property type="entry name" value="PH-like_dom_sf"/>
</dbReference>
<dbReference type="InterPro" id="IPR001849">
    <property type="entry name" value="PH_domain"/>
</dbReference>
<dbReference type="PROSITE" id="PS50002">
    <property type="entry name" value="SH3"/>
    <property type="match status" value="1"/>
</dbReference>
<feature type="region of interest" description="Disordered" evidence="5">
    <location>
        <begin position="327"/>
        <end position="350"/>
    </location>
</feature>
<dbReference type="Gene3D" id="2.30.29.30">
    <property type="entry name" value="Pleckstrin-homology domain (PH domain)/Phosphotyrosine-binding domain (PTB)"/>
    <property type="match status" value="1"/>
</dbReference>
<feature type="domain" description="SH3" evidence="6">
    <location>
        <begin position="956"/>
        <end position="1016"/>
    </location>
</feature>
<keyword evidence="3" id="KW-0344">Guanine-nucleotide releasing factor</keyword>
<evidence type="ECO:0000259" key="6">
    <source>
        <dbReference type="PROSITE" id="PS50002"/>
    </source>
</evidence>
<dbReference type="PROSITE" id="PS50003">
    <property type="entry name" value="PH_DOMAIN"/>
    <property type="match status" value="1"/>
</dbReference>
<dbReference type="SMART" id="SM00325">
    <property type="entry name" value="RhoGEF"/>
    <property type="match status" value="1"/>
</dbReference>
<feature type="compositionally biased region" description="Basic residues" evidence="5">
    <location>
        <begin position="474"/>
        <end position="488"/>
    </location>
</feature>
<feature type="compositionally biased region" description="Basic and acidic residues" evidence="5">
    <location>
        <begin position="489"/>
        <end position="504"/>
    </location>
</feature>
<dbReference type="GO" id="GO:0005085">
    <property type="term" value="F:guanyl-nucleotide exchange factor activity"/>
    <property type="evidence" value="ECO:0007669"/>
    <property type="project" value="UniProtKB-KW"/>
</dbReference>
<dbReference type="InterPro" id="IPR035899">
    <property type="entry name" value="DBL_dom_sf"/>
</dbReference>
<dbReference type="SUPFAM" id="SSF50729">
    <property type="entry name" value="PH domain-like"/>
    <property type="match status" value="1"/>
</dbReference>
<feature type="compositionally biased region" description="Basic and acidic residues" evidence="5">
    <location>
        <begin position="56"/>
        <end position="66"/>
    </location>
</feature>
<evidence type="ECO:0000259" key="7">
    <source>
        <dbReference type="PROSITE" id="PS50003"/>
    </source>
</evidence>
<dbReference type="PANTHER" id="PTHR12845">
    <property type="entry name" value="GUANINE NUCLEOTIDE EXCHANGE FACTOR"/>
    <property type="match status" value="1"/>
</dbReference>
<keyword evidence="2" id="KW-0597">Phosphoprotein</keyword>
<feature type="compositionally biased region" description="Low complexity" evidence="5">
    <location>
        <begin position="157"/>
        <end position="171"/>
    </location>
</feature>
<dbReference type="Pfam" id="PF00018">
    <property type="entry name" value="SH3_1"/>
    <property type="match status" value="1"/>
</dbReference>
<dbReference type="InterPro" id="IPR000219">
    <property type="entry name" value="DH_dom"/>
</dbReference>
<feature type="region of interest" description="Disordered" evidence="5">
    <location>
        <begin position="1"/>
        <end position="26"/>
    </location>
</feature>
<dbReference type="SUPFAM" id="SSF48065">
    <property type="entry name" value="DBL homology domain (DH-domain)"/>
    <property type="match status" value="1"/>
</dbReference>